<dbReference type="GO" id="GO:0003723">
    <property type="term" value="F:RNA binding"/>
    <property type="evidence" value="ECO:0007669"/>
    <property type="project" value="TreeGrafter"/>
</dbReference>
<dbReference type="InterPro" id="IPR001878">
    <property type="entry name" value="Znf_CCHC"/>
</dbReference>
<feature type="binding site" evidence="7">
    <location>
        <position position="1186"/>
    </location>
    <ligand>
        <name>S-adenosyl-L-methionine</name>
        <dbReference type="ChEBI" id="CHEBI:59789"/>
    </ligand>
</feature>
<keyword evidence="6" id="KW-0863">Zinc-finger</keyword>
<dbReference type="InterPro" id="IPR010280">
    <property type="entry name" value="U5_MeTrfase_fam"/>
</dbReference>
<evidence type="ECO:0000256" key="1">
    <source>
        <dbReference type="ARBA" id="ARBA00022603"/>
    </source>
</evidence>
<keyword evidence="2 7" id="KW-0808">Transferase</keyword>
<comment type="catalytic activity">
    <reaction evidence="5">
        <text>uridine(54) in tRNA + S-adenosyl-L-methionine = 5-methyluridine(54) in tRNA + S-adenosyl-L-homocysteine + H(+)</text>
        <dbReference type="Rhea" id="RHEA:42712"/>
        <dbReference type="Rhea" id="RHEA-COMP:10167"/>
        <dbReference type="Rhea" id="RHEA-COMP:10193"/>
        <dbReference type="ChEBI" id="CHEBI:15378"/>
        <dbReference type="ChEBI" id="CHEBI:57856"/>
        <dbReference type="ChEBI" id="CHEBI:59789"/>
        <dbReference type="ChEBI" id="CHEBI:65315"/>
        <dbReference type="ChEBI" id="CHEBI:74447"/>
        <dbReference type="EC" id="2.1.1.35"/>
    </reaction>
    <physiologicalReaction direction="left-to-right" evidence="5">
        <dbReference type="Rhea" id="RHEA:42713"/>
    </physiologicalReaction>
</comment>
<feature type="compositionally biased region" description="Acidic residues" evidence="8">
    <location>
        <begin position="691"/>
        <end position="703"/>
    </location>
</feature>
<evidence type="ECO:0000256" key="8">
    <source>
        <dbReference type="SAM" id="MobiDB-lite"/>
    </source>
</evidence>
<sequence length="1226" mass="134351">MLCFRDDDALLLCTPPLPGRQVDGPSVHVFLVSAAPPSLPAHGPIADKVALEKLEMDPVEKRRSESGDPASAQTGLTILNVDHAMHQCGQRNQGATRPASPHVDRHRSANGTRGASASPRAAAAFSCRLHPTCGARDISTPGPRAPAARSTPAAMTTTATPALAAMDTTPAPESGPELDIRGGLMTITVQGTDEVENTPNAQAGWILATRRGKRSPTNAGEPRQHSSPASHAGQGRPPTAATRAQFARKVNAAIDKAARMPRNSARDEYKIVIRPRGGLIVGRTKPTDLMRAIARAAGMEPQAIITEDTACPNVAQNIVVISTPNDERAVRYADIRNITLGTQVFEVYAYHAAPDNTVKGVIRNISLEDTPEDIHNYITNKHNPTVIGAHRIGTSEAVIVLFQGSKVPMYVNYAGVFIRCTIYKQHREVCRTCGQVGHRKDVCPTPNQNVCFACGKINPGQDHETECKPQCKLCGGRHPTGDRHCKNRFKVPFQVKRRQWAIKNATAAEKARPSPPPALKVRLSRKDAFPELPGTNNKSNPSRGESRDRSRSKSRGPVTHNTTSWANVAAADGGGAKQSVNTTRPRSSSRGNSRVQALEKMVRDQQDVIAKLTKQLEEILNTGHRKPTKTSGVLEKVPRPASLTPQHLLPAPQPSRAPVIQTNTAQTPHQSSQQHATTTAPTERVNAMEAHDEEEELEEDEVEQESRSSSSPRSVSSLSPLLARGGVKFTSCSRNRGHCRPCRLGASPRAGCKQDQPPRRADDEREKAEARRLKLREKYRVDDDNKYEKLAMVVTPLWKYPYKKQLLFKYEDLQKCLQKLGKRLRQANATFPPDPHGLPCPLRPVLPSPVVEGYRNKDEFSVRQGPRGEPKTVGFLVGSPADLDRVVCVSPEHVVVCKESHKQVAKESEAKLSGRAEFGDSVPKLCFVLLMMCEQHKKAEALRKHPLNCDSLNQFGNLRSSNPGSSKMGKEYIRRSPLEGCYETQFRGHWKQLVVRSNSRGHLMAIVVMHPQQLTPEELSREKEGLLEHFVHGPGSACNLSSLYFQACPHSRCTHAQAPFELLHGQPHLEEQLGSLRFRISPESFFQVNSPVATYLYDAVRQLLNPGPQGSLLDVCCGTGTIGLTLARQLHTVLGMDVSAQAIEDATHNAQLNGISNARYQVGHAELLLPELRGQFFADDLCAVVNPGRAGLSVRAIRALREYGHIKRLVYVSCQPEGAAMDNFVE</sequence>
<feature type="region of interest" description="Disordered" evidence="8">
    <location>
        <begin position="208"/>
        <end position="243"/>
    </location>
</feature>
<dbReference type="SUPFAM" id="SSF53335">
    <property type="entry name" value="S-adenosyl-L-methionine-dependent methyltransferases"/>
    <property type="match status" value="1"/>
</dbReference>
<dbReference type="GO" id="GO:0032259">
    <property type="term" value="P:methylation"/>
    <property type="evidence" value="ECO:0007669"/>
    <property type="project" value="UniProtKB-KW"/>
</dbReference>
<feature type="compositionally biased region" description="Polar residues" evidence="8">
    <location>
        <begin position="534"/>
        <end position="543"/>
    </location>
</feature>
<feature type="compositionally biased region" description="Low complexity" evidence="8">
    <location>
        <begin position="140"/>
        <end position="155"/>
    </location>
</feature>
<feature type="region of interest" description="Disordered" evidence="8">
    <location>
        <begin position="621"/>
        <end position="656"/>
    </location>
</feature>
<feature type="binding site" evidence="7">
    <location>
        <position position="1087"/>
    </location>
    <ligand>
        <name>S-adenosyl-L-methionine</name>
        <dbReference type="ChEBI" id="CHEBI:59789"/>
    </ligand>
</feature>
<evidence type="ECO:0000256" key="4">
    <source>
        <dbReference type="ARBA" id="ARBA00033763"/>
    </source>
</evidence>
<protein>
    <recommendedName>
        <fullName evidence="4">tRNA (uracil(54)-C(5))-methyltransferase</fullName>
        <ecNumber evidence="4">2.1.1.35</ecNumber>
    </recommendedName>
</protein>
<dbReference type="VEuPathDB" id="VectorBase:HLOH_052747"/>
<comment type="caution">
    <text evidence="7">Lacks conserved residue(s) required for the propagation of feature annotation.</text>
</comment>
<dbReference type="PROSITE" id="PS50158">
    <property type="entry name" value="ZF_CCHC"/>
    <property type="match status" value="1"/>
</dbReference>
<dbReference type="GO" id="GO:0006396">
    <property type="term" value="P:RNA processing"/>
    <property type="evidence" value="ECO:0007669"/>
    <property type="project" value="InterPro"/>
</dbReference>
<comment type="similarity">
    <text evidence="7">Belongs to the class I-like SAM-binding methyltransferase superfamily. RNA M5U methyltransferase family.</text>
</comment>
<dbReference type="Proteomes" id="UP000821853">
    <property type="component" value="Chromosome 3"/>
</dbReference>
<feature type="binding site" evidence="7">
    <location>
        <position position="1137"/>
    </location>
    <ligand>
        <name>S-adenosyl-L-methionine</name>
        <dbReference type="ChEBI" id="CHEBI:59789"/>
    </ligand>
</feature>
<dbReference type="EC" id="2.1.1.35" evidence="4"/>
<evidence type="ECO:0000313" key="11">
    <source>
        <dbReference type="Proteomes" id="UP000821853"/>
    </source>
</evidence>
<keyword evidence="1 7" id="KW-0489">Methyltransferase</keyword>
<feature type="region of interest" description="Disordered" evidence="8">
    <location>
        <begin position="505"/>
        <end position="598"/>
    </location>
</feature>
<comment type="caution">
    <text evidence="10">The sequence shown here is derived from an EMBL/GenBank/DDBJ whole genome shotgun (WGS) entry which is preliminary data.</text>
</comment>
<dbReference type="Gene3D" id="3.40.50.150">
    <property type="entry name" value="Vaccinia Virus protein VP39"/>
    <property type="match status" value="1"/>
</dbReference>
<keyword evidence="6" id="KW-0862">Zinc</keyword>
<keyword evidence="6" id="KW-0479">Metal-binding</keyword>
<evidence type="ECO:0000259" key="9">
    <source>
        <dbReference type="PROSITE" id="PS50158"/>
    </source>
</evidence>
<evidence type="ECO:0000256" key="6">
    <source>
        <dbReference type="PROSITE-ProRule" id="PRU00047"/>
    </source>
</evidence>
<evidence type="ECO:0000313" key="10">
    <source>
        <dbReference type="EMBL" id="KAH9371787.1"/>
    </source>
</evidence>
<reference evidence="10 11" key="1">
    <citation type="journal article" date="2020" name="Cell">
        <title>Large-Scale Comparative Analyses of Tick Genomes Elucidate Their Genetic Diversity and Vector Capacities.</title>
        <authorList>
            <consortium name="Tick Genome and Microbiome Consortium (TIGMIC)"/>
            <person name="Jia N."/>
            <person name="Wang J."/>
            <person name="Shi W."/>
            <person name="Du L."/>
            <person name="Sun Y."/>
            <person name="Zhan W."/>
            <person name="Jiang J.F."/>
            <person name="Wang Q."/>
            <person name="Zhang B."/>
            <person name="Ji P."/>
            <person name="Bell-Sakyi L."/>
            <person name="Cui X.M."/>
            <person name="Yuan T.T."/>
            <person name="Jiang B.G."/>
            <person name="Yang W.F."/>
            <person name="Lam T.T."/>
            <person name="Chang Q.C."/>
            <person name="Ding S.J."/>
            <person name="Wang X.J."/>
            <person name="Zhu J.G."/>
            <person name="Ruan X.D."/>
            <person name="Zhao L."/>
            <person name="Wei J.T."/>
            <person name="Ye R.Z."/>
            <person name="Que T.C."/>
            <person name="Du C.H."/>
            <person name="Zhou Y.H."/>
            <person name="Cheng J.X."/>
            <person name="Dai P.F."/>
            <person name="Guo W.B."/>
            <person name="Han X.H."/>
            <person name="Huang E.J."/>
            <person name="Li L.F."/>
            <person name="Wei W."/>
            <person name="Gao Y.C."/>
            <person name="Liu J.Z."/>
            <person name="Shao H.Z."/>
            <person name="Wang X."/>
            <person name="Wang C.C."/>
            <person name="Yang T.C."/>
            <person name="Huo Q.B."/>
            <person name="Li W."/>
            <person name="Chen H.Y."/>
            <person name="Chen S.E."/>
            <person name="Zhou L.G."/>
            <person name="Ni X.B."/>
            <person name="Tian J.H."/>
            <person name="Sheng Y."/>
            <person name="Liu T."/>
            <person name="Pan Y.S."/>
            <person name="Xia L.Y."/>
            <person name="Li J."/>
            <person name="Zhao F."/>
            <person name="Cao W.C."/>
        </authorList>
    </citation>
    <scope>NUCLEOTIDE SEQUENCE [LARGE SCALE GENOMIC DNA]</scope>
    <source>
        <strain evidence="10">HaeL-2018</strain>
    </source>
</reference>
<feature type="region of interest" description="Disordered" evidence="8">
    <location>
        <begin position="136"/>
        <end position="155"/>
    </location>
</feature>
<gene>
    <name evidence="10" type="ORF">HPB48_000657</name>
</gene>
<evidence type="ECO:0000256" key="7">
    <source>
        <dbReference type="PROSITE-ProRule" id="PRU01024"/>
    </source>
</evidence>
<keyword evidence="3 7" id="KW-0949">S-adenosyl-L-methionine</keyword>
<proteinExistence type="inferred from homology"/>
<feature type="compositionally biased region" description="Basic and acidic residues" evidence="8">
    <location>
        <begin position="756"/>
        <end position="766"/>
    </location>
</feature>
<evidence type="ECO:0000256" key="2">
    <source>
        <dbReference type="ARBA" id="ARBA00022679"/>
    </source>
</evidence>
<feature type="region of interest" description="Disordered" evidence="8">
    <location>
        <begin position="743"/>
        <end position="766"/>
    </location>
</feature>
<feature type="region of interest" description="Disordered" evidence="8">
    <location>
        <begin position="689"/>
        <end position="719"/>
    </location>
</feature>
<dbReference type="PANTHER" id="PTHR45904">
    <property type="entry name" value="TRNA (URACIL-5-)-METHYLTRANSFERASE"/>
    <property type="match status" value="1"/>
</dbReference>
<dbReference type="Pfam" id="PF05958">
    <property type="entry name" value="tRNA_U5-meth_tr"/>
    <property type="match status" value="1"/>
</dbReference>
<evidence type="ECO:0000256" key="5">
    <source>
        <dbReference type="ARBA" id="ARBA00047278"/>
    </source>
</evidence>
<name>A0A9J6G9A7_HAELO</name>
<organism evidence="10 11">
    <name type="scientific">Haemaphysalis longicornis</name>
    <name type="common">Bush tick</name>
    <dbReference type="NCBI Taxonomy" id="44386"/>
    <lineage>
        <taxon>Eukaryota</taxon>
        <taxon>Metazoa</taxon>
        <taxon>Ecdysozoa</taxon>
        <taxon>Arthropoda</taxon>
        <taxon>Chelicerata</taxon>
        <taxon>Arachnida</taxon>
        <taxon>Acari</taxon>
        <taxon>Parasitiformes</taxon>
        <taxon>Ixodida</taxon>
        <taxon>Ixodoidea</taxon>
        <taxon>Ixodidae</taxon>
        <taxon>Haemaphysalinae</taxon>
        <taxon>Haemaphysalis</taxon>
    </lineage>
</organism>
<dbReference type="PROSITE" id="PS51687">
    <property type="entry name" value="SAM_MT_RNA_M5U"/>
    <property type="match status" value="1"/>
</dbReference>
<dbReference type="InterPro" id="IPR045850">
    <property type="entry name" value="TRM2_met"/>
</dbReference>
<feature type="domain" description="CCHC-type" evidence="9">
    <location>
        <begin position="430"/>
        <end position="444"/>
    </location>
</feature>
<dbReference type="GO" id="GO:0030697">
    <property type="term" value="F:tRNA (uracil(54)-C5)-methyltransferase activity, S-adenosyl methionine-dependent"/>
    <property type="evidence" value="ECO:0007669"/>
    <property type="project" value="UniProtKB-EC"/>
</dbReference>
<dbReference type="InterPro" id="IPR029063">
    <property type="entry name" value="SAM-dependent_MTases_sf"/>
</dbReference>
<feature type="region of interest" description="Disordered" evidence="8">
    <location>
        <begin position="662"/>
        <end position="681"/>
    </location>
</feature>
<dbReference type="AlphaFoldDB" id="A0A9J6G9A7"/>
<dbReference type="CDD" id="cd02440">
    <property type="entry name" value="AdoMet_MTases"/>
    <property type="match status" value="1"/>
</dbReference>
<accession>A0A9J6G9A7</accession>
<feature type="active site" description="Nucleophile" evidence="7">
    <location>
        <position position="1214"/>
    </location>
</feature>
<keyword evidence="11" id="KW-1185">Reference proteome</keyword>
<feature type="compositionally biased region" description="Polar residues" evidence="8">
    <location>
        <begin position="578"/>
        <end position="595"/>
    </location>
</feature>
<evidence type="ECO:0000256" key="3">
    <source>
        <dbReference type="ARBA" id="ARBA00022691"/>
    </source>
</evidence>
<feature type="region of interest" description="Disordered" evidence="8">
    <location>
        <begin position="89"/>
        <end position="119"/>
    </location>
</feature>
<dbReference type="OrthoDB" id="10250660at2759"/>
<dbReference type="PANTHER" id="PTHR45904:SF1">
    <property type="entry name" value="TRNA (URACIL-5-)-METHYLTRANSFERASE HOMOLOG B"/>
    <property type="match status" value="1"/>
</dbReference>
<dbReference type="EMBL" id="JABSTR010000005">
    <property type="protein sequence ID" value="KAH9371787.1"/>
    <property type="molecule type" value="Genomic_DNA"/>
</dbReference>
<dbReference type="GO" id="GO:0008270">
    <property type="term" value="F:zinc ion binding"/>
    <property type="evidence" value="ECO:0007669"/>
    <property type="project" value="UniProtKB-KW"/>
</dbReference>
<feature type="compositionally biased region" description="Low complexity" evidence="8">
    <location>
        <begin position="707"/>
        <end position="719"/>
    </location>
</feature>